<gene>
    <name evidence="2" type="ORF">NDU88_004077</name>
</gene>
<sequence length="221" mass="24734">MEDSENFPSGDPTVALPANKEASIPGPPAQEIPEVDQISVFHGLQVISCSEYGTDRGEDLQQSLDVCELQVLCPTEYVIDGGEEMLKDLAVYEIQVLIPTENEATGENAEEQQILHVYELQVCSEDKLPGFLDDCTGWRGRWQPLWTCLEDYADCEEGAPNNEVDQEAEGYAFRLVVVAWQLFSRVAEDEVELLPRPMTTISNRVQQVLLMLYKPHCLTGP</sequence>
<name>A0AAV7TQV4_PLEWA</name>
<accession>A0AAV7TQV4</accession>
<protein>
    <submittedName>
        <fullName evidence="2">Uncharacterized protein</fullName>
    </submittedName>
</protein>
<reference evidence="2" key="1">
    <citation type="journal article" date="2022" name="bioRxiv">
        <title>Sequencing and chromosome-scale assembly of the giantPleurodeles waltlgenome.</title>
        <authorList>
            <person name="Brown T."/>
            <person name="Elewa A."/>
            <person name="Iarovenko S."/>
            <person name="Subramanian E."/>
            <person name="Araus A.J."/>
            <person name="Petzold A."/>
            <person name="Susuki M."/>
            <person name="Suzuki K.-i.T."/>
            <person name="Hayashi T."/>
            <person name="Toyoda A."/>
            <person name="Oliveira C."/>
            <person name="Osipova E."/>
            <person name="Leigh N.D."/>
            <person name="Simon A."/>
            <person name="Yun M.H."/>
        </authorList>
    </citation>
    <scope>NUCLEOTIDE SEQUENCE</scope>
    <source>
        <strain evidence="2">20211129_DDA</strain>
        <tissue evidence="2">Liver</tissue>
    </source>
</reference>
<dbReference type="Proteomes" id="UP001066276">
    <property type="component" value="Chromosome 3_2"/>
</dbReference>
<proteinExistence type="predicted"/>
<dbReference type="EMBL" id="JANPWB010000006">
    <property type="protein sequence ID" value="KAJ1178835.1"/>
    <property type="molecule type" value="Genomic_DNA"/>
</dbReference>
<comment type="caution">
    <text evidence="2">The sequence shown here is derived from an EMBL/GenBank/DDBJ whole genome shotgun (WGS) entry which is preliminary data.</text>
</comment>
<evidence type="ECO:0000313" key="3">
    <source>
        <dbReference type="Proteomes" id="UP001066276"/>
    </source>
</evidence>
<dbReference type="AlphaFoldDB" id="A0AAV7TQV4"/>
<evidence type="ECO:0000313" key="2">
    <source>
        <dbReference type="EMBL" id="KAJ1178835.1"/>
    </source>
</evidence>
<keyword evidence="3" id="KW-1185">Reference proteome</keyword>
<organism evidence="2 3">
    <name type="scientific">Pleurodeles waltl</name>
    <name type="common">Iberian ribbed newt</name>
    <dbReference type="NCBI Taxonomy" id="8319"/>
    <lineage>
        <taxon>Eukaryota</taxon>
        <taxon>Metazoa</taxon>
        <taxon>Chordata</taxon>
        <taxon>Craniata</taxon>
        <taxon>Vertebrata</taxon>
        <taxon>Euteleostomi</taxon>
        <taxon>Amphibia</taxon>
        <taxon>Batrachia</taxon>
        <taxon>Caudata</taxon>
        <taxon>Salamandroidea</taxon>
        <taxon>Salamandridae</taxon>
        <taxon>Pleurodelinae</taxon>
        <taxon>Pleurodeles</taxon>
    </lineage>
</organism>
<evidence type="ECO:0000256" key="1">
    <source>
        <dbReference type="SAM" id="MobiDB-lite"/>
    </source>
</evidence>
<feature type="region of interest" description="Disordered" evidence="1">
    <location>
        <begin position="1"/>
        <end position="31"/>
    </location>
</feature>